<evidence type="ECO:0000259" key="9">
    <source>
        <dbReference type="PROSITE" id="PS51253"/>
    </source>
</evidence>
<feature type="compositionally biased region" description="Low complexity" evidence="6">
    <location>
        <begin position="368"/>
        <end position="382"/>
    </location>
</feature>
<feature type="region of interest" description="Disordered" evidence="6">
    <location>
        <begin position="878"/>
        <end position="922"/>
    </location>
</feature>
<dbReference type="GO" id="GO:0006355">
    <property type="term" value="P:regulation of DNA-templated transcription"/>
    <property type="evidence" value="ECO:0007669"/>
    <property type="project" value="InterPro"/>
</dbReference>
<keyword evidence="2 5" id="KW-0371">Homeobox</keyword>
<dbReference type="InterPro" id="IPR013087">
    <property type="entry name" value="Znf_C2H2_type"/>
</dbReference>
<dbReference type="PANTHER" id="PTHR11850">
    <property type="entry name" value="HOMEOBOX PROTEIN TRANSCRIPTION FACTORS"/>
    <property type="match status" value="1"/>
</dbReference>
<feature type="region of interest" description="Disordered" evidence="6">
    <location>
        <begin position="364"/>
        <end position="424"/>
    </location>
</feature>
<dbReference type="InterPro" id="IPR001356">
    <property type="entry name" value="HD"/>
</dbReference>
<dbReference type="SMART" id="SM00389">
    <property type="entry name" value="HOX"/>
    <property type="match status" value="1"/>
</dbReference>
<evidence type="ECO:0000259" key="8">
    <source>
        <dbReference type="PROSITE" id="PS50157"/>
    </source>
</evidence>
<dbReference type="Proteomes" id="UP000245956">
    <property type="component" value="Unassembled WGS sequence"/>
</dbReference>
<dbReference type="InterPro" id="IPR006600">
    <property type="entry name" value="HTH_CenpB_DNA-bd_dom"/>
</dbReference>
<evidence type="ECO:0000256" key="6">
    <source>
        <dbReference type="SAM" id="MobiDB-lite"/>
    </source>
</evidence>
<dbReference type="Pfam" id="PF03221">
    <property type="entry name" value="HTH_Tnp_Tc5"/>
    <property type="match status" value="1"/>
</dbReference>
<keyword evidence="3 5" id="KW-0539">Nucleus</keyword>
<keyword evidence="4" id="KW-0479">Metal-binding</keyword>
<name>A0A2U3E7S2_PURLI</name>
<evidence type="ECO:0000256" key="5">
    <source>
        <dbReference type="PROSITE-ProRule" id="PRU00108"/>
    </source>
</evidence>
<dbReference type="GO" id="GO:0008270">
    <property type="term" value="F:zinc ion binding"/>
    <property type="evidence" value="ECO:0007669"/>
    <property type="project" value="UniProtKB-KW"/>
</dbReference>
<dbReference type="SMART" id="SM00355">
    <property type="entry name" value="ZnF_C2H2"/>
    <property type="match status" value="3"/>
</dbReference>
<reference evidence="10 11" key="1">
    <citation type="journal article" date="2016" name="Front. Microbiol.">
        <title>Genome and transcriptome sequences reveal the specific parasitism of the nematophagous Purpureocillium lilacinum 36-1.</title>
        <authorList>
            <person name="Xie J."/>
            <person name="Li S."/>
            <person name="Mo C."/>
            <person name="Xiao X."/>
            <person name="Peng D."/>
            <person name="Wang G."/>
            <person name="Xiao Y."/>
        </authorList>
    </citation>
    <scope>NUCLEOTIDE SEQUENCE [LARGE SCALE GENOMIC DNA]</scope>
    <source>
        <strain evidence="10 11">36-1</strain>
    </source>
</reference>
<feature type="compositionally biased region" description="Basic and acidic residues" evidence="6">
    <location>
        <begin position="246"/>
        <end position="255"/>
    </location>
</feature>
<comment type="subcellular location">
    <subcellularLocation>
        <location evidence="5">Nucleus</location>
    </subcellularLocation>
</comment>
<feature type="region of interest" description="Disordered" evidence="6">
    <location>
        <begin position="1566"/>
        <end position="1594"/>
    </location>
</feature>
<sequence>MTSIDEMEEFVNWDRAGACVGHDSFGNLHTSNTNIDPTLAGMAADPDAENMGLVFENVNEDDFSFHAIEHFSQNTGALPGLGAGLDDALIDLPMDGTPALDLLENTASPCSSCAMGGYSCKKIREGRYKGYCTSCVALRVECSFARSASSSFDWGDSSALFPSNPWPIMGDHPNTISNQELLSDQRQAGTNSPAIDAFNLSTSNPADDGGILAPKPGPPPKIGARFSRESVRILKNWLSSHNRHPYPSDEEKEALQRQTGLNKTQITNWLANARRRGKVQAPRSTSPHPGNWSSSIDIPQRRGTPALEAMNPLQRWEHSPPEHEPASVTAIARAVTASSSSALSSGLNSPFSFNYTDDGSSRSLCNQSSTSSLGTSHSSNGSRGSAYSHGSRNSWGSFGSAPFSSRGRRRRRRRATPKLGKETTTSLAVPLKTFQCTFCTETFRTKHDWQRHEKSLHLSLERWVCAPDGPRAVNPETGVLSCVFCGLANPDDAHMESHNHSACQERTLEERTFYRKDHLNQHLRLVHNVKFMDWSMKQWKVATPEIRSRCGFCGIVMDTWTIRVDHLAEHFKTGYSMADWKGDWGFDVPVLDMVENSIPPYLIHHERISPLPYVANSSPPESPRNAYELIKLELAYFGANHWEQHQQAPTDEEMLLEGCRIIFASELLSLQGIATQDSWLRDIIMSAHDTAQKARFGPLRGAAESRLATLKINGKDNLFEECPMEIQLQGFVKAKRLLGLTAMDDELQEEACKIVGRVEEVCTHPSETVANWLLRLIKNSTGWLAAFRRRAHLPRSEDVQDEAVRSTDPKSIDSTIHSYSRLECELTDFLRIQRSLGIEPTDEDLQRQARIIIYEFDDGWNQTAADNVQWLDAFKERHPPEQTSKRAPVNCRDVVEPPSTTQGSGSTQSPTQSSRSGGFNDFSDLIKGNQPVPFFLNDANCYRRLARELRRWVKSTMSPNNPSRHVPTDDELQYQARWILYDDDDPWNQTAADNAEWLQRFKRDVGILKEPGPGLPKGYAWALEQGGTGFAPPYAFPKGHLEPYNEDVQVNMRQGAKSFTANHSAANSFLETLTSGNTRPANVFCSRELEAGLVELAEKTITATGQLPSDQSLKAKAKEIIHSPLTAADDPVLLEKFKTWMQDKFPHATAAASDDTVADLPLLPTNMEINISDAELGNMLQEMDFDFNTADMNIDMGMVEDPEDDGGRARVHYKSNAMYFGFWAGWARGVDDDLRIPLPALIQYLHGEHVQLHGEDDQCVCGDTPGHRGGRRKGRSSRFAPGFSLVLAVLVCSYNFRDEVVQQSGLQLAAGPGIAEGAWHLSRGGNSGGGGGPCLATPRYKTGGRRIHASHLSAPTAEPYQVPKQQGYGRLRQLAKHLRAVATLPKAEEGFTCRHAPHAVRSTSTFVHRTGNGELIGWAAATHGLHSPPAADGRPQLRGARTRYPGIPVALAIAHRHIAGMSPCVRREALLFPSCEHQAGPRALCVVSIGSSHCKPATMPTYLCHGFRWHRREIRIFVILNDIDDAAPDWIVGRTSSASLLSQFAQNFDFLPKEPIAVPEAVLEHADAAQDQPRPHRDDDLSVPPSRVPPSEDDVLANDWSPVKLLEEYDVEETQSASRPYAFVADYVVRVDLSVNVGDEMARYEAASAAATKDDADGWFEKLRDKLQVGERIGWHIVVCADEERVAPDEGSSDEYDFSDEGAVTPTRNLNLPMRPAAEAPPGREQRPPTASAKAEAAKGKEKQEASQQPDFLRNDPIKTSPQPGLRHKLSTKGLRRLFSKKDGS</sequence>
<dbReference type="SUPFAM" id="SSF46689">
    <property type="entry name" value="Homeodomain-like"/>
    <property type="match status" value="1"/>
</dbReference>
<feature type="compositionally biased region" description="Low complexity" evidence="6">
    <location>
        <begin position="897"/>
        <end position="918"/>
    </location>
</feature>
<dbReference type="Pfam" id="PF05920">
    <property type="entry name" value="Homeobox_KN"/>
    <property type="match status" value="1"/>
</dbReference>
<keyword evidence="1 5" id="KW-0238">DNA-binding</keyword>
<feature type="compositionally biased region" description="Acidic residues" evidence="6">
    <location>
        <begin position="1691"/>
        <end position="1700"/>
    </location>
</feature>
<feature type="compositionally biased region" description="Polar residues" evidence="6">
    <location>
        <begin position="282"/>
        <end position="297"/>
    </location>
</feature>
<protein>
    <submittedName>
        <fullName evidence="10">C2H2 type zinc finger containing protein</fullName>
    </submittedName>
</protein>
<evidence type="ECO:0000256" key="2">
    <source>
        <dbReference type="ARBA" id="ARBA00023155"/>
    </source>
</evidence>
<accession>A0A2U3E7S2</accession>
<evidence type="ECO:0000313" key="10">
    <source>
        <dbReference type="EMBL" id="PWI70553.1"/>
    </source>
</evidence>
<comment type="caution">
    <text evidence="10">The sequence shown here is derived from an EMBL/GenBank/DDBJ whole genome shotgun (WGS) entry which is preliminary data.</text>
</comment>
<feature type="DNA-binding region" description="Homeobox" evidence="5">
    <location>
        <begin position="219"/>
        <end position="281"/>
    </location>
</feature>
<dbReference type="PROSITE" id="PS00028">
    <property type="entry name" value="ZINC_FINGER_C2H2_1"/>
    <property type="match status" value="1"/>
</dbReference>
<feature type="compositionally biased region" description="Basic and acidic residues" evidence="6">
    <location>
        <begin position="1736"/>
        <end position="1745"/>
    </location>
</feature>
<feature type="domain" description="Homeobox" evidence="7">
    <location>
        <begin position="217"/>
        <end position="280"/>
    </location>
</feature>
<dbReference type="Gene3D" id="1.10.10.60">
    <property type="entry name" value="Homeodomain-like"/>
    <property type="match status" value="1"/>
</dbReference>
<proteinExistence type="predicted"/>
<dbReference type="GO" id="GO:0003677">
    <property type="term" value="F:DNA binding"/>
    <property type="evidence" value="ECO:0007669"/>
    <property type="project" value="UniProtKB-UniRule"/>
</dbReference>
<gene>
    <name evidence="10" type="ORF">PCL_12952</name>
</gene>
<feature type="compositionally biased region" description="Polar residues" evidence="6">
    <location>
        <begin position="383"/>
        <end position="397"/>
    </location>
</feature>
<dbReference type="CDD" id="cd00086">
    <property type="entry name" value="homeodomain"/>
    <property type="match status" value="1"/>
</dbReference>
<keyword evidence="4" id="KW-0862">Zinc</keyword>
<dbReference type="InterPro" id="IPR009057">
    <property type="entry name" value="Homeodomain-like_sf"/>
</dbReference>
<feature type="compositionally biased region" description="Polar residues" evidence="6">
    <location>
        <begin position="256"/>
        <end position="270"/>
    </location>
</feature>
<evidence type="ECO:0000256" key="4">
    <source>
        <dbReference type="PROSITE-ProRule" id="PRU00042"/>
    </source>
</evidence>
<feature type="domain" description="C2H2-type" evidence="8">
    <location>
        <begin position="434"/>
        <end position="462"/>
    </location>
</feature>
<dbReference type="PROSITE" id="PS51253">
    <property type="entry name" value="HTH_CENPB"/>
    <property type="match status" value="1"/>
</dbReference>
<feature type="compositionally biased region" description="Basic residues" evidence="6">
    <location>
        <begin position="406"/>
        <end position="416"/>
    </location>
</feature>
<feature type="region of interest" description="Disordered" evidence="6">
    <location>
        <begin position="240"/>
        <end position="299"/>
    </location>
</feature>
<evidence type="ECO:0000256" key="3">
    <source>
        <dbReference type="ARBA" id="ARBA00023242"/>
    </source>
</evidence>
<feature type="compositionally biased region" description="Basic residues" evidence="6">
    <location>
        <begin position="1766"/>
        <end position="1779"/>
    </location>
</feature>
<dbReference type="GO" id="GO:0005634">
    <property type="term" value="C:nucleus"/>
    <property type="evidence" value="ECO:0007669"/>
    <property type="project" value="UniProtKB-SubCell"/>
</dbReference>
<dbReference type="InterPro" id="IPR050224">
    <property type="entry name" value="TALE_homeobox"/>
</dbReference>
<feature type="region of interest" description="Disordered" evidence="6">
    <location>
        <begin position="1686"/>
        <end position="1785"/>
    </location>
</feature>
<feature type="domain" description="HTH CENPB-type" evidence="9">
    <location>
        <begin position="810"/>
        <end position="884"/>
    </location>
</feature>
<dbReference type="InterPro" id="IPR008422">
    <property type="entry name" value="KN_HD"/>
</dbReference>
<keyword evidence="4" id="KW-0863">Zinc-finger</keyword>
<evidence type="ECO:0000313" key="11">
    <source>
        <dbReference type="Proteomes" id="UP000245956"/>
    </source>
</evidence>
<evidence type="ECO:0000259" key="7">
    <source>
        <dbReference type="PROSITE" id="PS50071"/>
    </source>
</evidence>
<dbReference type="PROSITE" id="PS50071">
    <property type="entry name" value="HOMEOBOX_2"/>
    <property type="match status" value="1"/>
</dbReference>
<feature type="compositionally biased region" description="Basic and acidic residues" evidence="6">
    <location>
        <begin position="1566"/>
        <end position="1580"/>
    </location>
</feature>
<dbReference type="EMBL" id="LCWV01000009">
    <property type="protein sequence ID" value="PWI70553.1"/>
    <property type="molecule type" value="Genomic_DNA"/>
</dbReference>
<organism evidence="10 11">
    <name type="scientific">Purpureocillium lilacinum</name>
    <name type="common">Paecilomyces lilacinus</name>
    <dbReference type="NCBI Taxonomy" id="33203"/>
    <lineage>
        <taxon>Eukaryota</taxon>
        <taxon>Fungi</taxon>
        <taxon>Dikarya</taxon>
        <taxon>Ascomycota</taxon>
        <taxon>Pezizomycotina</taxon>
        <taxon>Sordariomycetes</taxon>
        <taxon>Hypocreomycetidae</taxon>
        <taxon>Hypocreales</taxon>
        <taxon>Ophiocordycipitaceae</taxon>
        <taxon>Purpureocillium</taxon>
    </lineage>
</organism>
<evidence type="ECO:0000256" key="1">
    <source>
        <dbReference type="ARBA" id="ARBA00023125"/>
    </source>
</evidence>
<dbReference type="PROSITE" id="PS50157">
    <property type="entry name" value="ZINC_FINGER_C2H2_2"/>
    <property type="match status" value="1"/>
</dbReference>